<sequence>MAEPQGLGEDEREHPGRNNEERERLLREMKAQRDLFRAVIDTAPEGIAIFDGQELRVKWSNPAYRQFLAEPYRSGGIAGLRLQGFIPQAEESGMADIFRRVAATGQPYFTPEYEYVGLVRGVTYWRWSVRPLSPEGEGAPDLIVWLVEITQEVLARKRTEDLAARVGTERARTEVERAKLKAVIDNAPEAIVVTDEEGRILLTNPAADRLYAWPVPYEEELESHAALQLCYPDGTPYDPRNLPLTRAALDGETHTHVEMAILWPDGQRRDLLVNAAPIRNCQGQVHGAVGIFQDITERKRAEEAVKEANRRKDEFLAMLAHELRNPLGAMSNAVEAIRLHQVNALTYREAQAVLERQVQQMAWLLDDLLDVSRIAHGKIALRKEPVDLARAVAHAVETMRPRVEARGHELEASLPADPLRLEADSTRLEQILINLLGNAAKYTEPGGRIWLSAEREGARAVLRIRDTGVGIPPELLPHVFDLFVQEDRSPDRAQGGLGIGLTLVKSLVEMHGGTVEAHSEGPGKGSEFIVRLPALPVRSRSRILGLQPGGSEEVPGSPHRILVVDDNMDAAKMLALILEALGHEVRVAYDGPTAIDTAMAYRPEVVLLDLGLPGMDGYEVARRLRQQEGLSGTRLAALTGYGHEEALRRSREAGFDHHLVKPVGVEELQRLLATLPEGPTTTA</sequence>
<evidence type="ECO:0000256" key="7">
    <source>
        <dbReference type="SAM" id="MobiDB-lite"/>
    </source>
</evidence>
<evidence type="ECO:0000256" key="6">
    <source>
        <dbReference type="PROSITE-ProRule" id="PRU00169"/>
    </source>
</evidence>
<dbReference type="InterPro" id="IPR035965">
    <property type="entry name" value="PAS-like_dom_sf"/>
</dbReference>
<dbReference type="Pfam" id="PF00072">
    <property type="entry name" value="Response_reg"/>
    <property type="match status" value="1"/>
</dbReference>
<dbReference type="GO" id="GO:0009927">
    <property type="term" value="F:histidine phosphotransfer kinase activity"/>
    <property type="evidence" value="ECO:0007669"/>
    <property type="project" value="TreeGrafter"/>
</dbReference>
<dbReference type="CDD" id="cd17580">
    <property type="entry name" value="REC_2_DhkD-like"/>
    <property type="match status" value="1"/>
</dbReference>
<dbReference type="CDD" id="cd00075">
    <property type="entry name" value="HATPase"/>
    <property type="match status" value="1"/>
</dbReference>
<dbReference type="GO" id="GO:0006355">
    <property type="term" value="P:regulation of DNA-templated transcription"/>
    <property type="evidence" value="ECO:0007669"/>
    <property type="project" value="InterPro"/>
</dbReference>
<dbReference type="InterPro" id="IPR001789">
    <property type="entry name" value="Sig_transdc_resp-reg_receiver"/>
</dbReference>
<organism evidence="12 13">
    <name type="scientific">Tectimicrobiota bacterium</name>
    <dbReference type="NCBI Taxonomy" id="2528274"/>
    <lineage>
        <taxon>Bacteria</taxon>
        <taxon>Pseudomonadati</taxon>
        <taxon>Nitrospinota/Tectimicrobiota group</taxon>
        <taxon>Candidatus Tectimicrobiota</taxon>
    </lineage>
</organism>
<feature type="domain" description="Histidine kinase" evidence="8">
    <location>
        <begin position="318"/>
        <end position="536"/>
    </location>
</feature>
<dbReference type="Pfam" id="PF00512">
    <property type="entry name" value="HisKA"/>
    <property type="match status" value="1"/>
</dbReference>
<feature type="domain" description="Response regulatory" evidence="9">
    <location>
        <begin position="560"/>
        <end position="676"/>
    </location>
</feature>
<dbReference type="SMART" id="SM00086">
    <property type="entry name" value="PAC"/>
    <property type="match status" value="1"/>
</dbReference>
<dbReference type="GO" id="GO:0000155">
    <property type="term" value="F:phosphorelay sensor kinase activity"/>
    <property type="evidence" value="ECO:0007669"/>
    <property type="project" value="InterPro"/>
</dbReference>
<dbReference type="InterPro" id="IPR013656">
    <property type="entry name" value="PAS_4"/>
</dbReference>
<dbReference type="InterPro" id="IPR003594">
    <property type="entry name" value="HATPase_dom"/>
</dbReference>
<evidence type="ECO:0000256" key="1">
    <source>
        <dbReference type="ARBA" id="ARBA00000085"/>
    </source>
</evidence>
<evidence type="ECO:0000259" key="9">
    <source>
        <dbReference type="PROSITE" id="PS50110"/>
    </source>
</evidence>
<dbReference type="Pfam" id="PF00989">
    <property type="entry name" value="PAS"/>
    <property type="match status" value="1"/>
</dbReference>
<dbReference type="SUPFAM" id="SSF52172">
    <property type="entry name" value="CheY-like"/>
    <property type="match status" value="1"/>
</dbReference>
<evidence type="ECO:0000313" key="12">
    <source>
        <dbReference type="EMBL" id="MBI2877390.1"/>
    </source>
</evidence>
<dbReference type="GO" id="GO:0005886">
    <property type="term" value="C:plasma membrane"/>
    <property type="evidence" value="ECO:0007669"/>
    <property type="project" value="TreeGrafter"/>
</dbReference>
<dbReference type="EC" id="2.7.13.3" evidence="2"/>
<dbReference type="AlphaFoldDB" id="A0A932G1L6"/>
<feature type="modified residue" description="4-aspartylphosphate" evidence="6">
    <location>
        <position position="609"/>
    </location>
</feature>
<dbReference type="SUPFAM" id="SSF55785">
    <property type="entry name" value="PYP-like sensor domain (PAS domain)"/>
    <property type="match status" value="2"/>
</dbReference>
<dbReference type="Gene3D" id="1.10.287.130">
    <property type="match status" value="1"/>
</dbReference>
<dbReference type="SMART" id="SM00388">
    <property type="entry name" value="HisKA"/>
    <property type="match status" value="1"/>
</dbReference>
<dbReference type="InterPro" id="IPR003661">
    <property type="entry name" value="HisK_dim/P_dom"/>
</dbReference>
<evidence type="ECO:0000313" key="13">
    <source>
        <dbReference type="Proteomes" id="UP000769766"/>
    </source>
</evidence>
<dbReference type="SMART" id="SM00091">
    <property type="entry name" value="PAS"/>
    <property type="match status" value="2"/>
</dbReference>
<dbReference type="InterPro" id="IPR001610">
    <property type="entry name" value="PAC"/>
</dbReference>
<evidence type="ECO:0000259" key="11">
    <source>
        <dbReference type="PROSITE" id="PS50113"/>
    </source>
</evidence>
<dbReference type="NCBIfam" id="TIGR00229">
    <property type="entry name" value="sensory_box"/>
    <property type="match status" value="1"/>
</dbReference>
<feature type="compositionally biased region" description="Basic and acidic residues" evidence="7">
    <location>
        <begin position="9"/>
        <end position="21"/>
    </location>
</feature>
<comment type="catalytic activity">
    <reaction evidence="1">
        <text>ATP + protein L-histidine = ADP + protein N-phospho-L-histidine.</text>
        <dbReference type="EC" id="2.7.13.3"/>
    </reaction>
</comment>
<comment type="caution">
    <text evidence="12">The sequence shown here is derived from an EMBL/GenBank/DDBJ whole genome shotgun (WGS) entry which is preliminary data.</text>
</comment>
<dbReference type="PROSITE" id="PS50109">
    <property type="entry name" value="HIS_KIN"/>
    <property type="match status" value="1"/>
</dbReference>
<dbReference type="SUPFAM" id="SSF55874">
    <property type="entry name" value="ATPase domain of HSP90 chaperone/DNA topoisomerase II/histidine kinase"/>
    <property type="match status" value="1"/>
</dbReference>
<dbReference type="PRINTS" id="PR00344">
    <property type="entry name" value="BCTRLSENSOR"/>
</dbReference>
<dbReference type="PANTHER" id="PTHR43047">
    <property type="entry name" value="TWO-COMPONENT HISTIDINE PROTEIN KINASE"/>
    <property type="match status" value="1"/>
</dbReference>
<dbReference type="PROSITE" id="PS50113">
    <property type="entry name" value="PAC"/>
    <property type="match status" value="1"/>
</dbReference>
<dbReference type="Gene3D" id="3.40.50.2300">
    <property type="match status" value="1"/>
</dbReference>
<reference evidence="12" key="1">
    <citation type="submission" date="2020-07" db="EMBL/GenBank/DDBJ databases">
        <title>Huge and variable diversity of episymbiotic CPR bacteria and DPANN archaea in groundwater ecosystems.</title>
        <authorList>
            <person name="He C.Y."/>
            <person name="Keren R."/>
            <person name="Whittaker M."/>
            <person name="Farag I.F."/>
            <person name="Doudna J."/>
            <person name="Cate J.H.D."/>
            <person name="Banfield J.F."/>
        </authorList>
    </citation>
    <scope>NUCLEOTIDE SEQUENCE</scope>
    <source>
        <strain evidence="12">NC_groundwater_672_Ag_B-0.1um_62_36</strain>
    </source>
</reference>
<dbReference type="InterPro" id="IPR013767">
    <property type="entry name" value="PAS_fold"/>
</dbReference>
<proteinExistence type="predicted"/>
<keyword evidence="4" id="KW-0808">Transferase</keyword>
<evidence type="ECO:0000259" key="8">
    <source>
        <dbReference type="PROSITE" id="PS50109"/>
    </source>
</evidence>
<evidence type="ECO:0000256" key="2">
    <source>
        <dbReference type="ARBA" id="ARBA00012438"/>
    </source>
</evidence>
<gene>
    <name evidence="12" type="ORF">HYY20_10955</name>
</gene>
<dbReference type="FunFam" id="3.30.565.10:FF:000006">
    <property type="entry name" value="Sensor histidine kinase WalK"/>
    <property type="match status" value="1"/>
</dbReference>
<dbReference type="Gene3D" id="3.30.565.10">
    <property type="entry name" value="Histidine kinase-like ATPase, C-terminal domain"/>
    <property type="match status" value="1"/>
</dbReference>
<dbReference type="CDD" id="cd00130">
    <property type="entry name" value="PAS"/>
    <property type="match status" value="1"/>
</dbReference>
<dbReference type="PROSITE" id="PS50110">
    <property type="entry name" value="RESPONSE_REGULATORY"/>
    <property type="match status" value="1"/>
</dbReference>
<evidence type="ECO:0000259" key="10">
    <source>
        <dbReference type="PROSITE" id="PS50112"/>
    </source>
</evidence>
<evidence type="ECO:0000256" key="5">
    <source>
        <dbReference type="ARBA" id="ARBA00022777"/>
    </source>
</evidence>
<dbReference type="InterPro" id="IPR000700">
    <property type="entry name" value="PAS-assoc_C"/>
</dbReference>
<dbReference type="Gene3D" id="3.30.450.20">
    <property type="entry name" value="PAS domain"/>
    <property type="match status" value="2"/>
</dbReference>
<dbReference type="InterPro" id="IPR036097">
    <property type="entry name" value="HisK_dim/P_sf"/>
</dbReference>
<evidence type="ECO:0000256" key="3">
    <source>
        <dbReference type="ARBA" id="ARBA00022553"/>
    </source>
</evidence>
<dbReference type="PANTHER" id="PTHR43047:SF72">
    <property type="entry name" value="OSMOSENSING HISTIDINE PROTEIN KINASE SLN1"/>
    <property type="match status" value="1"/>
</dbReference>
<dbReference type="SUPFAM" id="SSF47384">
    <property type="entry name" value="Homodimeric domain of signal transducing histidine kinase"/>
    <property type="match status" value="1"/>
</dbReference>
<evidence type="ECO:0000256" key="4">
    <source>
        <dbReference type="ARBA" id="ARBA00022679"/>
    </source>
</evidence>
<dbReference type="InterPro" id="IPR005467">
    <property type="entry name" value="His_kinase_dom"/>
</dbReference>
<dbReference type="Pfam" id="PF02518">
    <property type="entry name" value="HATPase_c"/>
    <property type="match status" value="1"/>
</dbReference>
<dbReference type="InterPro" id="IPR011006">
    <property type="entry name" value="CheY-like_superfamily"/>
</dbReference>
<dbReference type="CDD" id="cd00082">
    <property type="entry name" value="HisKA"/>
    <property type="match status" value="1"/>
</dbReference>
<keyword evidence="5" id="KW-0418">Kinase</keyword>
<feature type="region of interest" description="Disordered" evidence="7">
    <location>
        <begin position="1"/>
        <end position="21"/>
    </location>
</feature>
<dbReference type="Proteomes" id="UP000769766">
    <property type="component" value="Unassembled WGS sequence"/>
</dbReference>
<keyword evidence="3 6" id="KW-0597">Phosphoprotein</keyword>
<feature type="domain" description="PAS" evidence="10">
    <location>
        <begin position="176"/>
        <end position="213"/>
    </location>
</feature>
<dbReference type="InterPro" id="IPR000014">
    <property type="entry name" value="PAS"/>
</dbReference>
<dbReference type="InterPro" id="IPR004358">
    <property type="entry name" value="Sig_transdc_His_kin-like_C"/>
</dbReference>
<accession>A0A932G1L6</accession>
<dbReference type="SMART" id="SM00387">
    <property type="entry name" value="HATPase_c"/>
    <property type="match status" value="1"/>
</dbReference>
<name>A0A932G1L6_UNCTE</name>
<dbReference type="Pfam" id="PF08448">
    <property type="entry name" value="PAS_4"/>
    <property type="match status" value="1"/>
</dbReference>
<dbReference type="SMART" id="SM00448">
    <property type="entry name" value="REC"/>
    <property type="match status" value="1"/>
</dbReference>
<dbReference type="InterPro" id="IPR036890">
    <property type="entry name" value="HATPase_C_sf"/>
</dbReference>
<dbReference type="EMBL" id="JACPRF010000333">
    <property type="protein sequence ID" value="MBI2877390.1"/>
    <property type="molecule type" value="Genomic_DNA"/>
</dbReference>
<protein>
    <recommendedName>
        <fullName evidence="2">histidine kinase</fullName>
        <ecNumber evidence="2">2.7.13.3</ecNumber>
    </recommendedName>
</protein>
<feature type="domain" description="PAC" evidence="11">
    <location>
        <begin position="255"/>
        <end position="307"/>
    </location>
</feature>
<dbReference type="PROSITE" id="PS50112">
    <property type="entry name" value="PAS"/>
    <property type="match status" value="1"/>
</dbReference>